<dbReference type="PANTHER" id="PTHR30069">
    <property type="entry name" value="TONB-DEPENDENT OUTER MEMBRANE RECEPTOR"/>
    <property type="match status" value="1"/>
</dbReference>
<comment type="subcellular location">
    <subcellularLocation>
        <location evidence="1 10">Cell outer membrane</location>
        <topology evidence="1 10">Multi-pass membrane protein</topology>
    </subcellularLocation>
</comment>
<evidence type="ECO:0000256" key="2">
    <source>
        <dbReference type="ARBA" id="ARBA00022448"/>
    </source>
</evidence>
<dbReference type="Gene3D" id="2.40.170.20">
    <property type="entry name" value="TonB-dependent receptor, beta-barrel domain"/>
    <property type="match status" value="1"/>
</dbReference>
<keyword evidence="9 10" id="KW-0998">Cell outer membrane</keyword>
<dbReference type="InterPro" id="IPR039426">
    <property type="entry name" value="TonB-dep_rcpt-like"/>
</dbReference>
<feature type="domain" description="TonB-dependent receptor plug" evidence="14">
    <location>
        <begin position="51"/>
        <end position="163"/>
    </location>
</feature>
<evidence type="ECO:0000256" key="6">
    <source>
        <dbReference type="ARBA" id="ARBA00023065"/>
    </source>
</evidence>
<dbReference type="GO" id="GO:0009279">
    <property type="term" value="C:cell outer membrane"/>
    <property type="evidence" value="ECO:0007669"/>
    <property type="project" value="UniProtKB-SubCell"/>
</dbReference>
<evidence type="ECO:0000256" key="4">
    <source>
        <dbReference type="ARBA" id="ARBA00022692"/>
    </source>
</evidence>
<dbReference type="PANTHER" id="PTHR30069:SF53">
    <property type="entry name" value="COLICIN I RECEPTOR-RELATED"/>
    <property type="match status" value="1"/>
</dbReference>
<dbReference type="InterPro" id="IPR000531">
    <property type="entry name" value="Beta-barrel_TonB"/>
</dbReference>
<keyword evidence="15" id="KW-0675">Receptor</keyword>
<organism evidence="15 16">
    <name type="scientific">Acinetobacter stercoris</name>
    <dbReference type="NCBI Taxonomy" id="2126983"/>
    <lineage>
        <taxon>Bacteria</taxon>
        <taxon>Pseudomonadati</taxon>
        <taxon>Pseudomonadota</taxon>
        <taxon>Gammaproteobacteria</taxon>
        <taxon>Moraxellales</taxon>
        <taxon>Moraxellaceae</taxon>
        <taxon>Acinetobacter</taxon>
    </lineage>
</organism>
<keyword evidence="3 10" id="KW-1134">Transmembrane beta strand</keyword>
<keyword evidence="2 10" id="KW-0813">Transport</keyword>
<evidence type="ECO:0000256" key="5">
    <source>
        <dbReference type="ARBA" id="ARBA00022729"/>
    </source>
</evidence>
<dbReference type="Gene3D" id="2.170.130.10">
    <property type="entry name" value="TonB-dependent receptor, plug domain"/>
    <property type="match status" value="1"/>
</dbReference>
<evidence type="ECO:0000256" key="3">
    <source>
        <dbReference type="ARBA" id="ARBA00022452"/>
    </source>
</evidence>
<dbReference type="SUPFAM" id="SSF56935">
    <property type="entry name" value="Porins"/>
    <property type="match status" value="1"/>
</dbReference>
<dbReference type="InParanoid" id="A0A2U3MXV7"/>
<dbReference type="GO" id="GO:0015344">
    <property type="term" value="F:siderophore uptake transmembrane transporter activity"/>
    <property type="evidence" value="ECO:0007669"/>
    <property type="project" value="TreeGrafter"/>
</dbReference>
<dbReference type="OrthoDB" id="9764669at2"/>
<dbReference type="InterPro" id="IPR037066">
    <property type="entry name" value="Plug_dom_sf"/>
</dbReference>
<dbReference type="RefSeq" id="WP_121973700.1">
    <property type="nucleotide sequence ID" value="NZ_OOGT01000047.1"/>
</dbReference>
<name>A0A2U3MXV7_9GAMM</name>
<reference evidence="16" key="1">
    <citation type="submission" date="2018-03" db="EMBL/GenBank/DDBJ databases">
        <authorList>
            <person name="Blom J."/>
        </authorList>
    </citation>
    <scope>NUCLEOTIDE SEQUENCE [LARGE SCALE GENOMIC DNA]</scope>
    <source>
        <strain evidence="16">KPC-SM-21</strain>
    </source>
</reference>
<evidence type="ECO:0000256" key="9">
    <source>
        <dbReference type="ARBA" id="ARBA00023237"/>
    </source>
</evidence>
<evidence type="ECO:0000256" key="11">
    <source>
        <dbReference type="RuleBase" id="RU003357"/>
    </source>
</evidence>
<evidence type="ECO:0000256" key="12">
    <source>
        <dbReference type="SAM" id="SignalP"/>
    </source>
</evidence>
<dbReference type="InterPro" id="IPR012910">
    <property type="entry name" value="Plug_dom"/>
</dbReference>
<evidence type="ECO:0000256" key="10">
    <source>
        <dbReference type="PROSITE-ProRule" id="PRU01360"/>
    </source>
</evidence>
<evidence type="ECO:0000256" key="7">
    <source>
        <dbReference type="ARBA" id="ARBA00023077"/>
    </source>
</evidence>
<feature type="domain" description="TonB-dependent receptor-like beta-barrel" evidence="13">
    <location>
        <begin position="293"/>
        <end position="698"/>
    </location>
</feature>
<dbReference type="GO" id="GO:0044718">
    <property type="term" value="P:siderophore transmembrane transport"/>
    <property type="evidence" value="ECO:0007669"/>
    <property type="project" value="TreeGrafter"/>
</dbReference>
<evidence type="ECO:0000313" key="16">
    <source>
        <dbReference type="Proteomes" id="UP000245974"/>
    </source>
</evidence>
<feature type="signal peptide" evidence="12">
    <location>
        <begin position="1"/>
        <end position="24"/>
    </location>
</feature>
<evidence type="ECO:0000259" key="13">
    <source>
        <dbReference type="Pfam" id="PF00593"/>
    </source>
</evidence>
<evidence type="ECO:0000256" key="8">
    <source>
        <dbReference type="ARBA" id="ARBA00023136"/>
    </source>
</evidence>
<evidence type="ECO:0000259" key="14">
    <source>
        <dbReference type="Pfam" id="PF07715"/>
    </source>
</evidence>
<keyword evidence="5 12" id="KW-0732">Signal</keyword>
<keyword evidence="6" id="KW-0406">Ion transport</keyword>
<dbReference type="PROSITE" id="PS52016">
    <property type="entry name" value="TONB_DEPENDENT_REC_3"/>
    <property type="match status" value="1"/>
</dbReference>
<feature type="chain" id="PRO_5015738639" evidence="12">
    <location>
        <begin position="25"/>
        <end position="725"/>
    </location>
</feature>
<keyword evidence="16" id="KW-1185">Reference proteome</keyword>
<dbReference type="Pfam" id="PF00593">
    <property type="entry name" value="TonB_dep_Rec_b-barrel"/>
    <property type="match status" value="1"/>
</dbReference>
<dbReference type="CDD" id="cd01347">
    <property type="entry name" value="ligand_gated_channel"/>
    <property type="match status" value="1"/>
</dbReference>
<comment type="similarity">
    <text evidence="10 11">Belongs to the TonB-dependent receptor family.</text>
</comment>
<keyword evidence="4 10" id="KW-0812">Transmembrane</keyword>
<dbReference type="Proteomes" id="UP000245974">
    <property type="component" value="Unassembled WGS sequence"/>
</dbReference>
<protein>
    <submittedName>
        <fullName evidence="15">Colicin I receptor</fullName>
    </submittedName>
</protein>
<gene>
    <name evidence="15" type="primary">cirA_3</name>
    <name evidence="15" type="ORF">KPC_1382</name>
</gene>
<accession>A0A2U3MXV7</accession>
<keyword evidence="7 11" id="KW-0798">TonB box</keyword>
<sequence>MNSPFKRSLLASAIFINFSGYSFAESLTQEEQNQNKLETIVLTASGQATDIKDAPASISVITAEDIAKRPVASLADLIKRVPGVTGGLSTNGDGSKIKLRGLPENYTLILIDGKRIGSSRDTNYRPDLGRQDLNWITPDIIERIEVVRGPMSSLYGSDAMGGVINIITKKIQDHWGGSATYNYTQPTTSGDRGRTFQTGTMLSGPLANNVGLRLNASQIRRESDKDFVNYSVPRGGNSNLNRIDGTTGYINNNFGGLLNFKLNDQHDLSLEARYGVEKNLRSEGITTIDPSSGKITKQNGTNSWGASKLETHGYTASWDGRWSNDISSKLSAYYNDYDQSGDGTTAKSNETVVEGNINVPFEFLIPNTLTFGGQWRRQELNNTDTIGTPLTDDKGMVIKDKNGNPVTSYDGKNYVGASKLDGKTWALFIEDTLDIGDKLKLTLGNRYDHDDKFGDHHSPRGYLVFSPTDNWTIKGGVASGFRAPTIKESTAGAATKSRGNGCTSLKGTEWIDENKQKHIYTTGACYMAGNANLKPEKSTNYEIGINYTGHDSNISLTYFYTDFENKIEYAPLGIYNGIWWTQLQNIQKARTKGLEFSAAIPLFDRLNWTNTATYFFESKNLDTGKALINTPKLTATSSLDYKITDPWSVNILAEYVGKQYTTNATQSSVLQKPHTIVGLATNYVVNDNVTVRAGINNLFDKQMAKSSSDYYLEGQSAFVGMTLKF</sequence>
<dbReference type="EMBL" id="OOGT01000047">
    <property type="protein sequence ID" value="SPL70204.1"/>
    <property type="molecule type" value="Genomic_DNA"/>
</dbReference>
<evidence type="ECO:0000313" key="15">
    <source>
        <dbReference type="EMBL" id="SPL70204.1"/>
    </source>
</evidence>
<keyword evidence="8 10" id="KW-0472">Membrane</keyword>
<evidence type="ECO:0000256" key="1">
    <source>
        <dbReference type="ARBA" id="ARBA00004571"/>
    </source>
</evidence>
<dbReference type="AlphaFoldDB" id="A0A2U3MXV7"/>
<dbReference type="Pfam" id="PF07715">
    <property type="entry name" value="Plug"/>
    <property type="match status" value="1"/>
</dbReference>
<dbReference type="InterPro" id="IPR036942">
    <property type="entry name" value="Beta-barrel_TonB_sf"/>
</dbReference>
<proteinExistence type="inferred from homology"/>